<dbReference type="PANTHER" id="PTHR11487:SF0">
    <property type="entry name" value="S-ACYL FATTY ACID SYNTHASE THIOESTERASE, MEDIUM CHAIN"/>
    <property type="match status" value="1"/>
</dbReference>
<keyword evidence="6" id="KW-1185">Reference proteome</keyword>
<evidence type="ECO:0000256" key="3">
    <source>
        <dbReference type="SAM" id="MobiDB-lite"/>
    </source>
</evidence>
<name>A0A1C5A7I5_9ACTN</name>
<dbReference type="EMBL" id="FMCV01000025">
    <property type="protein sequence ID" value="SCF41155.1"/>
    <property type="molecule type" value="Genomic_DNA"/>
</dbReference>
<feature type="domain" description="Thioesterase TesA-like" evidence="4">
    <location>
        <begin position="5"/>
        <end position="228"/>
    </location>
</feature>
<keyword evidence="2" id="KW-0378">Hydrolase</keyword>
<dbReference type="SUPFAM" id="SSF53474">
    <property type="entry name" value="alpha/beta-Hydrolases"/>
    <property type="match status" value="1"/>
</dbReference>
<gene>
    <name evidence="5" type="ORF">GA0070215_12522</name>
</gene>
<dbReference type="GO" id="GO:0008610">
    <property type="term" value="P:lipid biosynthetic process"/>
    <property type="evidence" value="ECO:0007669"/>
    <property type="project" value="TreeGrafter"/>
</dbReference>
<evidence type="ECO:0000256" key="1">
    <source>
        <dbReference type="ARBA" id="ARBA00007169"/>
    </source>
</evidence>
<dbReference type="Proteomes" id="UP000198551">
    <property type="component" value="Unassembled WGS sequence"/>
</dbReference>
<dbReference type="InterPro" id="IPR020802">
    <property type="entry name" value="TesA-like"/>
</dbReference>
<organism evidence="5 6">
    <name type="scientific">Micromonospora marina</name>
    <dbReference type="NCBI Taxonomy" id="307120"/>
    <lineage>
        <taxon>Bacteria</taxon>
        <taxon>Bacillati</taxon>
        <taxon>Actinomycetota</taxon>
        <taxon>Actinomycetes</taxon>
        <taxon>Micromonosporales</taxon>
        <taxon>Micromonosporaceae</taxon>
        <taxon>Micromonospora</taxon>
    </lineage>
</organism>
<evidence type="ECO:0000313" key="5">
    <source>
        <dbReference type="EMBL" id="SCF41155.1"/>
    </source>
</evidence>
<dbReference type="InterPro" id="IPR001031">
    <property type="entry name" value="Thioesterase"/>
</dbReference>
<proteinExistence type="inferred from homology"/>
<feature type="region of interest" description="Disordered" evidence="3">
    <location>
        <begin position="97"/>
        <end position="117"/>
    </location>
</feature>
<dbReference type="RefSeq" id="WP_091049958.1">
    <property type="nucleotide sequence ID" value="NZ_FMCV01000025.1"/>
</dbReference>
<evidence type="ECO:0000313" key="6">
    <source>
        <dbReference type="Proteomes" id="UP000198551"/>
    </source>
</evidence>
<dbReference type="InterPro" id="IPR029058">
    <property type="entry name" value="AB_hydrolase_fold"/>
</dbReference>
<dbReference type="AlphaFoldDB" id="A0A1C5A7I5"/>
<dbReference type="Pfam" id="PF00975">
    <property type="entry name" value="Thioesterase"/>
    <property type="match status" value="1"/>
</dbReference>
<dbReference type="GO" id="GO:0016787">
    <property type="term" value="F:hydrolase activity"/>
    <property type="evidence" value="ECO:0007669"/>
    <property type="project" value="UniProtKB-KW"/>
</dbReference>
<accession>A0A1C5A7I5</accession>
<protein>
    <submittedName>
        <fullName evidence="5">Pyochelin biosynthetic protein PchC</fullName>
    </submittedName>
</protein>
<dbReference type="Gene3D" id="3.40.50.1820">
    <property type="entry name" value="alpha/beta hydrolase"/>
    <property type="match status" value="1"/>
</dbReference>
<sequence>MHRLICFPHAGGSASAFRPWRAVMPPNVALHVLQYPGRESRFGEPLIDRMPDLVRLLTDELMSQGLRQPYVLLGHSLGAAVAYEVAQELRRRGRPGPDLLVPCARQSPTEPRRGEVHRGDDDVLIAELRRLGGTPSEVLADPDLRRAVLNVVRNDYRLSETYVARPAPPLECPIMVLVGDADPECSAADGAGWATVTTGHTTVSTFSGDHFFLTPRRREVVAAVLSRLGLPAVNAWPSTP</sequence>
<reference evidence="6" key="1">
    <citation type="submission" date="2016-06" db="EMBL/GenBank/DDBJ databases">
        <authorList>
            <person name="Varghese N."/>
        </authorList>
    </citation>
    <scope>NUCLEOTIDE SEQUENCE [LARGE SCALE GENOMIC DNA]</scope>
    <source>
        <strain evidence="6">DSM 45555</strain>
    </source>
</reference>
<dbReference type="InterPro" id="IPR012223">
    <property type="entry name" value="TEII"/>
</dbReference>
<dbReference type="PANTHER" id="PTHR11487">
    <property type="entry name" value="THIOESTERASE"/>
    <property type="match status" value="1"/>
</dbReference>
<dbReference type="SMART" id="SM00824">
    <property type="entry name" value="PKS_TE"/>
    <property type="match status" value="1"/>
</dbReference>
<evidence type="ECO:0000259" key="4">
    <source>
        <dbReference type="SMART" id="SM00824"/>
    </source>
</evidence>
<comment type="similarity">
    <text evidence="1">Belongs to the thioesterase family.</text>
</comment>
<evidence type="ECO:0000256" key="2">
    <source>
        <dbReference type="ARBA" id="ARBA00022801"/>
    </source>
</evidence>